<dbReference type="PANTHER" id="PTHR34308:SF1">
    <property type="entry name" value="COBALAMIN BIOSYNTHESIS PROTEIN CBIB"/>
    <property type="match status" value="1"/>
</dbReference>
<name>A0AAV4LI61_9BACL</name>
<sequence length="319" mass="35146">MILVASCAFLVDLLVGDPRWLPHPVIAIGRMIQALEKRLRSSPLTPSQERLRGAVLALAVIAVSAGLTAMILKLLYMVHPWVGKAAEVWLISTTIATRGLAAAGYQVAKQLREEKIEQARYEVGMIVSRDTSKLSQKEIIRAAVESVAENIVDAVIAPLFYACIGGAPLAMAYRAANTLDSMVGYKDERYLHFGYVSAKLDDWLNWVPARITAILIVLASWLTGASGAGAWKIILRDAKKHPSPNSGIPEAGVAGALGIRLGGYNVYHNRVSFREYMGDAKQELNIEHIDRTIRILFFSPFLFLVGIWLIFLTWKGCFQ</sequence>
<reference evidence="10" key="1">
    <citation type="journal article" date="2023" name="Int. J. Syst. Evol. Microbiol.">
        <title>Collibacillus ludicampi gen. nov., sp. nov., a new soil bacterium of the family Alicyclobacillaceae.</title>
        <authorList>
            <person name="Jojima T."/>
            <person name="Ioku Y."/>
            <person name="Fukuta Y."/>
            <person name="Shirasaka N."/>
            <person name="Matsumura Y."/>
            <person name="Mori M."/>
        </authorList>
    </citation>
    <scope>NUCLEOTIDE SEQUENCE</scope>
    <source>
        <strain evidence="10">TP075</strain>
    </source>
</reference>
<dbReference type="Proteomes" id="UP001057291">
    <property type="component" value="Unassembled WGS sequence"/>
</dbReference>
<keyword evidence="7 9" id="KW-1133">Transmembrane helix</keyword>
<evidence type="ECO:0000256" key="8">
    <source>
        <dbReference type="ARBA" id="ARBA00023136"/>
    </source>
</evidence>
<feature type="transmembrane region" description="Helical" evidence="9">
    <location>
        <begin position="51"/>
        <end position="76"/>
    </location>
</feature>
<evidence type="ECO:0000256" key="6">
    <source>
        <dbReference type="ARBA" id="ARBA00022692"/>
    </source>
</evidence>
<dbReference type="NCBIfam" id="TIGR00380">
    <property type="entry name" value="cobal_cbiB"/>
    <property type="match status" value="1"/>
</dbReference>
<feature type="transmembrane region" description="Helical" evidence="9">
    <location>
        <begin position="295"/>
        <end position="314"/>
    </location>
</feature>
<comment type="function">
    <text evidence="9">Converts cobyric acid to cobinamide by the addition of aminopropanol on the F carboxylic group.</text>
</comment>
<dbReference type="HAMAP" id="MF_00024">
    <property type="entry name" value="CobD_CbiB"/>
    <property type="match status" value="1"/>
</dbReference>
<evidence type="ECO:0000256" key="7">
    <source>
        <dbReference type="ARBA" id="ARBA00022989"/>
    </source>
</evidence>
<evidence type="ECO:0000256" key="1">
    <source>
        <dbReference type="ARBA" id="ARBA00004651"/>
    </source>
</evidence>
<gene>
    <name evidence="10" type="primary">cbiB</name>
    <name evidence="9" type="synonym">cobD</name>
    <name evidence="10" type="ORF">DNHGIG_29380</name>
</gene>
<keyword evidence="8 9" id="KW-0472">Membrane</keyword>
<dbReference type="RefSeq" id="WP_282200372.1">
    <property type="nucleotide sequence ID" value="NZ_BOQE01000001.1"/>
</dbReference>
<evidence type="ECO:0000256" key="2">
    <source>
        <dbReference type="ARBA" id="ARBA00004953"/>
    </source>
</evidence>
<dbReference type="Pfam" id="PF03186">
    <property type="entry name" value="CobD_Cbib"/>
    <property type="match status" value="1"/>
</dbReference>
<dbReference type="GO" id="GO:0005886">
    <property type="term" value="C:plasma membrane"/>
    <property type="evidence" value="ECO:0007669"/>
    <property type="project" value="UniProtKB-SubCell"/>
</dbReference>
<evidence type="ECO:0000256" key="9">
    <source>
        <dbReference type="HAMAP-Rule" id="MF_00024"/>
    </source>
</evidence>
<evidence type="ECO:0000313" key="10">
    <source>
        <dbReference type="EMBL" id="GIM47389.1"/>
    </source>
</evidence>
<keyword evidence="5 9" id="KW-0169">Cobalamin biosynthesis</keyword>
<comment type="caution">
    <text evidence="10">The sequence shown here is derived from an EMBL/GenBank/DDBJ whole genome shotgun (WGS) entry which is preliminary data.</text>
</comment>
<dbReference type="PANTHER" id="PTHR34308">
    <property type="entry name" value="COBALAMIN BIOSYNTHESIS PROTEIN CBIB"/>
    <property type="match status" value="1"/>
</dbReference>
<keyword evidence="4 9" id="KW-1003">Cell membrane</keyword>
<protein>
    <recommendedName>
        <fullName evidence="9">Cobalamin biosynthesis protein CobD</fullName>
    </recommendedName>
</protein>
<evidence type="ECO:0000256" key="5">
    <source>
        <dbReference type="ARBA" id="ARBA00022573"/>
    </source>
</evidence>
<feature type="transmembrane region" description="Helical" evidence="9">
    <location>
        <begin position="211"/>
        <end position="231"/>
    </location>
</feature>
<dbReference type="GO" id="GO:0015420">
    <property type="term" value="F:ABC-type vitamin B12 transporter activity"/>
    <property type="evidence" value="ECO:0007669"/>
    <property type="project" value="UniProtKB-UniRule"/>
</dbReference>
<evidence type="ECO:0000313" key="11">
    <source>
        <dbReference type="Proteomes" id="UP001057291"/>
    </source>
</evidence>
<keyword evidence="6 9" id="KW-0812">Transmembrane</keyword>
<dbReference type="GO" id="GO:0048472">
    <property type="term" value="F:threonine-phosphate decarboxylase activity"/>
    <property type="evidence" value="ECO:0007669"/>
    <property type="project" value="InterPro"/>
</dbReference>
<keyword evidence="11" id="KW-1185">Reference proteome</keyword>
<accession>A0AAV4LI61</accession>
<comment type="caution">
    <text evidence="9">Lacks conserved residue(s) required for the propagation of feature annotation.</text>
</comment>
<proteinExistence type="inferred from homology"/>
<evidence type="ECO:0000256" key="4">
    <source>
        <dbReference type="ARBA" id="ARBA00022475"/>
    </source>
</evidence>
<comment type="similarity">
    <text evidence="3 9">Belongs to the CobD/CbiB family.</text>
</comment>
<organism evidence="10 11">
    <name type="scientific">Collibacillus ludicampi</name>
    <dbReference type="NCBI Taxonomy" id="2771369"/>
    <lineage>
        <taxon>Bacteria</taxon>
        <taxon>Bacillati</taxon>
        <taxon>Bacillota</taxon>
        <taxon>Bacilli</taxon>
        <taxon>Bacillales</taxon>
        <taxon>Alicyclobacillaceae</taxon>
        <taxon>Collibacillus</taxon>
    </lineage>
</organism>
<comment type="subcellular location">
    <subcellularLocation>
        <location evidence="1 9">Cell membrane</location>
        <topology evidence="1 9">Multi-pass membrane protein</topology>
    </subcellularLocation>
</comment>
<dbReference type="GO" id="GO:0009236">
    <property type="term" value="P:cobalamin biosynthetic process"/>
    <property type="evidence" value="ECO:0007669"/>
    <property type="project" value="UniProtKB-UniRule"/>
</dbReference>
<comment type="pathway">
    <text evidence="2 9">Cofactor biosynthesis; adenosylcobalamin biosynthesis.</text>
</comment>
<dbReference type="EMBL" id="BOQE01000001">
    <property type="protein sequence ID" value="GIM47389.1"/>
    <property type="molecule type" value="Genomic_DNA"/>
</dbReference>
<dbReference type="AlphaFoldDB" id="A0AAV4LI61"/>
<evidence type="ECO:0000256" key="3">
    <source>
        <dbReference type="ARBA" id="ARBA00006263"/>
    </source>
</evidence>
<dbReference type="InterPro" id="IPR004485">
    <property type="entry name" value="Cobalamin_biosynth_CobD/CbiB"/>
</dbReference>